<dbReference type="AlphaFoldDB" id="A0A098C0Z2"/>
<name>A0A098C0Z2_9BACT</name>
<feature type="transmembrane region" description="Helical" evidence="1">
    <location>
        <begin position="12"/>
        <end position="31"/>
    </location>
</feature>
<evidence type="ECO:0000313" key="2">
    <source>
        <dbReference type="EMBL" id="CEA15582.1"/>
    </source>
</evidence>
<organism evidence="2 3">
    <name type="scientific">Fermentimonas caenicola</name>
    <dbReference type="NCBI Taxonomy" id="1562970"/>
    <lineage>
        <taxon>Bacteria</taxon>
        <taxon>Pseudomonadati</taxon>
        <taxon>Bacteroidota</taxon>
        <taxon>Bacteroidia</taxon>
        <taxon>Bacteroidales</taxon>
        <taxon>Dysgonomonadaceae</taxon>
        <taxon>Fermentimonas</taxon>
    </lineage>
</organism>
<proteinExistence type="predicted"/>
<keyword evidence="1" id="KW-0812">Transmembrane</keyword>
<keyword evidence="3" id="KW-1185">Reference proteome</keyword>
<keyword evidence="1" id="KW-1133">Transmembrane helix</keyword>
<reference evidence="2 3" key="1">
    <citation type="submission" date="2014-08" db="EMBL/GenBank/DDBJ databases">
        <authorList>
            <person name="Wibberg D."/>
        </authorList>
    </citation>
    <scope>NUCLEOTIDE SEQUENCE [LARGE SCALE GENOMIC DNA]</scope>
    <source>
        <strain evidence="3">ING2-E5B</strain>
    </source>
</reference>
<feature type="transmembrane region" description="Helical" evidence="1">
    <location>
        <begin position="37"/>
        <end position="56"/>
    </location>
</feature>
<protein>
    <submittedName>
        <fullName evidence="2">Putative membrane protein</fullName>
    </submittedName>
</protein>
<dbReference type="EMBL" id="LN515532">
    <property type="protein sequence ID" value="CEA15582.1"/>
    <property type="molecule type" value="Genomic_DNA"/>
</dbReference>
<accession>A0A098C0Z2</accession>
<dbReference type="OrthoDB" id="1096228at2"/>
<gene>
    <name evidence="2" type="ORF">ING2E5B_0818</name>
</gene>
<dbReference type="HOGENOM" id="CLU_1863361_0_0_10"/>
<evidence type="ECO:0000256" key="1">
    <source>
        <dbReference type="SAM" id="Phobius"/>
    </source>
</evidence>
<evidence type="ECO:0000313" key="3">
    <source>
        <dbReference type="Proteomes" id="UP000032417"/>
    </source>
</evidence>
<sequence length="137" mass="15934">MDKKFKAHNGIENLFWTALAIVLLIAIVLKLNDSSNIWANILYFTFTILFILSTTIKEYVITDLNFIEIRFVLRLFSKNKRIPVGDILGIKKQKKNQIRIDLVRGFEILRVSPSDIDAMITELTDRNPRIKVIKEVE</sequence>
<dbReference type="Proteomes" id="UP000032417">
    <property type="component" value="Chromosome 1"/>
</dbReference>
<dbReference type="KEGG" id="pbt:ING2E5B_0818"/>
<keyword evidence="1" id="KW-0472">Membrane</keyword>